<evidence type="ECO:0000313" key="1">
    <source>
        <dbReference type="EMBL" id="MCT8991239.1"/>
    </source>
</evidence>
<dbReference type="Gene3D" id="3.40.30.10">
    <property type="entry name" value="Glutaredoxin"/>
    <property type="match status" value="1"/>
</dbReference>
<dbReference type="InterPro" id="IPR010296">
    <property type="entry name" value="DUF899_thioredox"/>
</dbReference>
<reference evidence="1" key="1">
    <citation type="submission" date="2022-08" db="EMBL/GenBank/DDBJ databases">
        <title>Chelativorans sichuanense sp. nov., a paraffin oil-degrading bacterium isolated from a mixture of oil-based drill cuttings and paddy soil.</title>
        <authorList>
            <person name="Yu J."/>
            <person name="Liu H."/>
            <person name="Chen Q."/>
        </authorList>
    </citation>
    <scope>NUCLEOTIDE SEQUENCE</scope>
    <source>
        <strain evidence="1">SCAU 2101</strain>
    </source>
</reference>
<dbReference type="Pfam" id="PF05988">
    <property type="entry name" value="DUF899"/>
    <property type="match status" value="1"/>
</dbReference>
<dbReference type="EMBL" id="JAODNV010000013">
    <property type="protein sequence ID" value="MCT8991239.1"/>
    <property type="molecule type" value="Genomic_DNA"/>
</dbReference>
<evidence type="ECO:0000313" key="2">
    <source>
        <dbReference type="Proteomes" id="UP001149009"/>
    </source>
</evidence>
<protein>
    <submittedName>
        <fullName evidence="1">DUF899 domain-containing protein</fullName>
    </submittedName>
</protein>
<name>A0A9X2X9Y8_9HYPH</name>
<keyword evidence="2" id="KW-1185">Reference proteome</keyword>
<dbReference type="RefSeq" id="WP_261516154.1">
    <property type="nucleotide sequence ID" value="NZ_JAODNV010000013.1"/>
</dbReference>
<dbReference type="InterPro" id="IPR036249">
    <property type="entry name" value="Thioredoxin-like_sf"/>
</dbReference>
<accession>A0A9X2X9Y8</accession>
<dbReference type="Proteomes" id="UP001149009">
    <property type="component" value="Unassembled WGS sequence"/>
</dbReference>
<proteinExistence type="predicted"/>
<sequence length="240" mass="27563">MEHRIATRQEWLAARKALLEKEKQLTRLRDQINAERLALPWVKVEKEYVFDTVGGPKTLADLFEGRSQLLVQHFMFGPDWEAGCVGCSFGADHADAAYQHLKHHDVTYVAIARAPIEKLEAYRRRMGWRFSFASSYRNDFNYDFHVSFPKEALENGKVFYNFREIDGKDAYDELPGASAFYKDADGTVYHTYSQYARGGEEVLSAYMLLDMAPLGRNETAPGLMMGWVKRHDEYPEEAGA</sequence>
<dbReference type="SUPFAM" id="SSF52833">
    <property type="entry name" value="Thioredoxin-like"/>
    <property type="match status" value="1"/>
</dbReference>
<dbReference type="AlphaFoldDB" id="A0A9X2X9Y8"/>
<organism evidence="1 2">
    <name type="scientific">Chelativorans petroleitrophicus</name>
    <dbReference type="NCBI Taxonomy" id="2975484"/>
    <lineage>
        <taxon>Bacteria</taxon>
        <taxon>Pseudomonadati</taxon>
        <taxon>Pseudomonadota</taxon>
        <taxon>Alphaproteobacteria</taxon>
        <taxon>Hyphomicrobiales</taxon>
        <taxon>Phyllobacteriaceae</taxon>
        <taxon>Chelativorans</taxon>
    </lineage>
</organism>
<comment type="caution">
    <text evidence="1">The sequence shown here is derived from an EMBL/GenBank/DDBJ whole genome shotgun (WGS) entry which is preliminary data.</text>
</comment>
<gene>
    <name evidence="1" type="ORF">NYR54_13210</name>
</gene>